<dbReference type="InterPro" id="IPR004274">
    <property type="entry name" value="FCP1_dom"/>
</dbReference>
<dbReference type="InterPro" id="IPR036412">
    <property type="entry name" value="HAD-like_sf"/>
</dbReference>
<evidence type="ECO:0000259" key="2">
    <source>
        <dbReference type="PROSITE" id="PS50969"/>
    </source>
</evidence>
<dbReference type="EMBL" id="BFEA01000120">
    <property type="protein sequence ID" value="GBG69756.1"/>
    <property type="molecule type" value="Genomic_DNA"/>
</dbReference>
<protein>
    <recommendedName>
        <fullName evidence="2">FCP1 homology domain-containing protein</fullName>
    </recommendedName>
</protein>
<feature type="transmembrane region" description="Helical" evidence="1">
    <location>
        <begin position="12"/>
        <end position="30"/>
    </location>
</feature>
<accession>A0A388KI99</accession>
<keyword evidence="4" id="KW-1185">Reference proteome</keyword>
<dbReference type="InterPro" id="IPR011948">
    <property type="entry name" value="Dullard_phosphatase"/>
</dbReference>
<dbReference type="SUPFAM" id="SSF56784">
    <property type="entry name" value="HAD-like"/>
    <property type="match status" value="1"/>
</dbReference>
<sequence length="303" mass="34255">MVADAKLAVVVFSWWEIALSYLQLVVVVLLRQLWRALDYQFVRNALCLVGLGPALASVADKSLLACDDDGSRFAKGNQKPHRKFLLPPRREEDRDKLTVVLDLDETLVCAYNSAGLPSSIHHHALSGGVRWFQLQCTASEKENGEQGVTCVTVYERPGLLEFLRRASRFAELVLFTAGLEGYARPLVDRIDPEGKISARLYRPATVSTRYREHVKDLSTLGRDLRRTVLVDNNPFSFILQPVNGIPCVPFTGEQPEDRQLLDVLLPLLENLSRHQDVRPVLQDRFRMPVWFRNRGIPTADAIL</sequence>
<dbReference type="CDD" id="cd07521">
    <property type="entry name" value="HAD_FCP1-like"/>
    <property type="match status" value="1"/>
</dbReference>
<dbReference type="Gramene" id="GBG69756">
    <property type="protein sequence ID" value="GBG69756"/>
    <property type="gene ID" value="CBR_g4587"/>
</dbReference>
<dbReference type="GO" id="GO:0016791">
    <property type="term" value="F:phosphatase activity"/>
    <property type="evidence" value="ECO:0007669"/>
    <property type="project" value="InterPro"/>
</dbReference>
<dbReference type="Pfam" id="PF03031">
    <property type="entry name" value="NIF"/>
    <property type="match status" value="1"/>
</dbReference>
<proteinExistence type="predicted"/>
<evidence type="ECO:0000313" key="4">
    <source>
        <dbReference type="Proteomes" id="UP000265515"/>
    </source>
</evidence>
<dbReference type="OMA" id="RFTHRLY"/>
<dbReference type="NCBIfam" id="TIGR02251">
    <property type="entry name" value="HIF-SF_euk"/>
    <property type="match status" value="1"/>
</dbReference>
<dbReference type="PANTHER" id="PTHR12210">
    <property type="entry name" value="DULLARD PROTEIN PHOSPHATASE"/>
    <property type="match status" value="1"/>
</dbReference>
<comment type="caution">
    <text evidence="3">The sequence shown here is derived from an EMBL/GenBank/DDBJ whole genome shotgun (WGS) entry which is preliminary data.</text>
</comment>
<dbReference type="Gene3D" id="3.40.50.1000">
    <property type="entry name" value="HAD superfamily/HAD-like"/>
    <property type="match status" value="1"/>
</dbReference>
<feature type="domain" description="FCP1 homology" evidence="2">
    <location>
        <begin position="92"/>
        <end position="271"/>
    </location>
</feature>
<dbReference type="GO" id="GO:0007623">
    <property type="term" value="P:circadian rhythm"/>
    <property type="evidence" value="ECO:0007669"/>
    <property type="project" value="EnsemblPlants"/>
</dbReference>
<dbReference type="SMART" id="SM00577">
    <property type="entry name" value="CPDc"/>
    <property type="match status" value="1"/>
</dbReference>
<evidence type="ECO:0000256" key="1">
    <source>
        <dbReference type="SAM" id="Phobius"/>
    </source>
</evidence>
<gene>
    <name evidence="3" type="ORF">CBR_g4587</name>
</gene>
<dbReference type="OrthoDB" id="277011at2759"/>
<evidence type="ECO:0000313" key="3">
    <source>
        <dbReference type="EMBL" id="GBG69756.1"/>
    </source>
</evidence>
<keyword evidence="1" id="KW-0812">Transmembrane</keyword>
<dbReference type="AlphaFoldDB" id="A0A388KI99"/>
<keyword evidence="1" id="KW-0472">Membrane</keyword>
<dbReference type="Proteomes" id="UP000265515">
    <property type="component" value="Unassembled WGS sequence"/>
</dbReference>
<reference evidence="3 4" key="1">
    <citation type="journal article" date="2018" name="Cell">
        <title>The Chara Genome: Secondary Complexity and Implications for Plant Terrestrialization.</title>
        <authorList>
            <person name="Nishiyama T."/>
            <person name="Sakayama H."/>
            <person name="Vries J.D."/>
            <person name="Buschmann H."/>
            <person name="Saint-Marcoux D."/>
            <person name="Ullrich K.K."/>
            <person name="Haas F.B."/>
            <person name="Vanderstraeten L."/>
            <person name="Becker D."/>
            <person name="Lang D."/>
            <person name="Vosolsobe S."/>
            <person name="Rombauts S."/>
            <person name="Wilhelmsson P.K.I."/>
            <person name="Janitza P."/>
            <person name="Kern R."/>
            <person name="Heyl A."/>
            <person name="Rumpler F."/>
            <person name="Villalobos L.I.A.C."/>
            <person name="Clay J.M."/>
            <person name="Skokan R."/>
            <person name="Toyoda A."/>
            <person name="Suzuki Y."/>
            <person name="Kagoshima H."/>
            <person name="Schijlen E."/>
            <person name="Tajeshwar N."/>
            <person name="Catarino B."/>
            <person name="Hetherington A.J."/>
            <person name="Saltykova A."/>
            <person name="Bonnot C."/>
            <person name="Breuninger H."/>
            <person name="Symeonidi A."/>
            <person name="Radhakrishnan G.V."/>
            <person name="Van Nieuwerburgh F."/>
            <person name="Deforce D."/>
            <person name="Chang C."/>
            <person name="Karol K.G."/>
            <person name="Hedrich R."/>
            <person name="Ulvskov P."/>
            <person name="Glockner G."/>
            <person name="Delwiche C.F."/>
            <person name="Petrasek J."/>
            <person name="Van de Peer Y."/>
            <person name="Friml J."/>
            <person name="Beilby M."/>
            <person name="Dolan L."/>
            <person name="Kohara Y."/>
            <person name="Sugano S."/>
            <person name="Fujiyama A."/>
            <person name="Delaux P.-M."/>
            <person name="Quint M."/>
            <person name="TheiBen G."/>
            <person name="Hagemann M."/>
            <person name="Harholt J."/>
            <person name="Dunand C."/>
            <person name="Zachgo S."/>
            <person name="Langdale J."/>
            <person name="Maumus F."/>
            <person name="Straeten D.V.D."/>
            <person name="Gould S.B."/>
            <person name="Rensing S.A."/>
        </authorList>
    </citation>
    <scope>NUCLEOTIDE SEQUENCE [LARGE SCALE GENOMIC DNA]</scope>
    <source>
        <strain evidence="3 4">S276</strain>
    </source>
</reference>
<dbReference type="InterPro" id="IPR023214">
    <property type="entry name" value="HAD_sf"/>
</dbReference>
<dbReference type="STRING" id="69332.A0A388KI99"/>
<name>A0A388KI99_CHABU</name>
<organism evidence="3 4">
    <name type="scientific">Chara braunii</name>
    <name type="common">Braun's stonewort</name>
    <dbReference type="NCBI Taxonomy" id="69332"/>
    <lineage>
        <taxon>Eukaryota</taxon>
        <taxon>Viridiplantae</taxon>
        <taxon>Streptophyta</taxon>
        <taxon>Charophyceae</taxon>
        <taxon>Charales</taxon>
        <taxon>Characeae</taxon>
        <taxon>Chara</taxon>
    </lineage>
</organism>
<dbReference type="InterPro" id="IPR050365">
    <property type="entry name" value="TIM50"/>
</dbReference>
<dbReference type="PROSITE" id="PS50969">
    <property type="entry name" value="FCP1"/>
    <property type="match status" value="1"/>
</dbReference>
<keyword evidence="1" id="KW-1133">Transmembrane helix</keyword>